<evidence type="ECO:0000313" key="4">
    <source>
        <dbReference type="RefSeq" id="XP_028150446.1"/>
    </source>
</evidence>
<accession>A0A6P7GKK3</accession>
<keyword evidence="3" id="KW-1185">Reference proteome</keyword>
<feature type="signal peptide" evidence="1">
    <location>
        <begin position="1"/>
        <end position="22"/>
    </location>
</feature>
<dbReference type="RefSeq" id="XP_028150446.1">
    <property type="nucleotide sequence ID" value="XM_028294645.1"/>
</dbReference>
<dbReference type="Proteomes" id="UP001652700">
    <property type="component" value="Unplaced"/>
</dbReference>
<proteinExistence type="predicted"/>
<name>A0A6P7GKK3_DIAVI</name>
<reference evidence="2" key="2">
    <citation type="submission" date="2025-05" db="UniProtKB">
        <authorList>
            <consortium name="EnsemblMetazoa"/>
        </authorList>
    </citation>
    <scope>IDENTIFICATION</scope>
</reference>
<protein>
    <submittedName>
        <fullName evidence="4">Uncharacterized protein LOC114343804 isoform X2</fullName>
    </submittedName>
</protein>
<dbReference type="AlphaFoldDB" id="A0A6P7GKK3"/>
<feature type="chain" id="PRO_5027699688" evidence="1">
    <location>
        <begin position="23"/>
        <end position="202"/>
    </location>
</feature>
<sequence>MNINMFIKYILIFVAVIVCSYGESDFFEWKDYDRTNIPDDAVVVDAHNPRGPIYLGVVTLVDTENIALIPVNILGGSWYVNVTLGKRPYIASKNIKIACRKDKDLVWRTSNQDDFESLFDRDDYTPIEIGWEANSRLSYNASIYVGQGPTGGGNLIGKIYRGLKGSPYQHQEGILYMDGTSVEVPYQDMGGQYQIAVSMKDE</sequence>
<dbReference type="InParanoid" id="A0A6P7GKK3"/>
<organism evidence="4">
    <name type="scientific">Diabrotica virgifera virgifera</name>
    <name type="common">western corn rootworm</name>
    <dbReference type="NCBI Taxonomy" id="50390"/>
    <lineage>
        <taxon>Eukaryota</taxon>
        <taxon>Metazoa</taxon>
        <taxon>Ecdysozoa</taxon>
        <taxon>Arthropoda</taxon>
        <taxon>Hexapoda</taxon>
        <taxon>Insecta</taxon>
        <taxon>Pterygota</taxon>
        <taxon>Neoptera</taxon>
        <taxon>Endopterygota</taxon>
        <taxon>Coleoptera</taxon>
        <taxon>Polyphaga</taxon>
        <taxon>Cucujiformia</taxon>
        <taxon>Chrysomeloidea</taxon>
        <taxon>Chrysomelidae</taxon>
        <taxon>Galerucinae</taxon>
        <taxon>Diabroticina</taxon>
        <taxon>Diabroticites</taxon>
        <taxon>Diabrotica</taxon>
    </lineage>
</organism>
<evidence type="ECO:0000313" key="2">
    <source>
        <dbReference type="EnsemblMetazoa" id="XP_050515443.1"/>
    </source>
</evidence>
<gene>
    <name evidence="4" type="primary">LOC114343804</name>
</gene>
<evidence type="ECO:0000256" key="1">
    <source>
        <dbReference type="SAM" id="SignalP"/>
    </source>
</evidence>
<keyword evidence="1" id="KW-0732">Signal</keyword>
<evidence type="ECO:0000313" key="3">
    <source>
        <dbReference type="Proteomes" id="UP001652700"/>
    </source>
</evidence>
<reference evidence="4" key="1">
    <citation type="submission" date="2025-04" db="UniProtKB">
        <authorList>
            <consortium name="RefSeq"/>
        </authorList>
    </citation>
    <scope>IDENTIFICATION</scope>
    <source>
        <tissue evidence="4">Whole insect</tissue>
    </source>
</reference>
<dbReference type="EnsemblMetazoa" id="XM_050659486.1">
    <property type="protein sequence ID" value="XP_050515443.1"/>
    <property type="gene ID" value="LOC126890502"/>
</dbReference>